<dbReference type="InterPro" id="IPR007138">
    <property type="entry name" value="ABM_dom"/>
</dbReference>
<feature type="transmembrane region" description="Helical" evidence="1">
    <location>
        <begin position="127"/>
        <end position="147"/>
    </location>
</feature>
<name>D6TW08_KTERA</name>
<dbReference type="OrthoDB" id="1494254at2"/>
<evidence type="ECO:0000313" key="4">
    <source>
        <dbReference type="Proteomes" id="UP000004508"/>
    </source>
</evidence>
<protein>
    <submittedName>
        <fullName evidence="3">Antibiotic biosynthesis monooxygenase</fullName>
    </submittedName>
</protein>
<dbReference type="Proteomes" id="UP000004508">
    <property type="component" value="Unassembled WGS sequence"/>
</dbReference>
<dbReference type="PANTHER" id="PTHR40057:SF1">
    <property type="entry name" value="SLR1162 PROTEIN"/>
    <property type="match status" value="1"/>
</dbReference>
<dbReference type="AlphaFoldDB" id="D6TW08"/>
<keyword evidence="1" id="KW-0812">Transmembrane</keyword>
<dbReference type="eggNOG" id="COG3224">
    <property type="taxonomic scope" value="Bacteria"/>
</dbReference>
<comment type="caution">
    <text evidence="3">The sequence shown here is derived from an EMBL/GenBank/DDBJ whole genome shotgun (WGS) entry which is preliminary data.</text>
</comment>
<evidence type="ECO:0000256" key="1">
    <source>
        <dbReference type="SAM" id="Phobius"/>
    </source>
</evidence>
<feature type="domain" description="ABM" evidence="2">
    <location>
        <begin position="20"/>
        <end position="87"/>
    </location>
</feature>
<keyword evidence="1" id="KW-0472">Membrane</keyword>
<dbReference type="SUPFAM" id="SSF54909">
    <property type="entry name" value="Dimeric alpha+beta barrel"/>
    <property type="match status" value="1"/>
</dbReference>
<dbReference type="InterPro" id="IPR011008">
    <property type="entry name" value="Dimeric_a/b-barrel"/>
</dbReference>
<accession>D6TW08</accession>
<dbReference type="Pfam" id="PF03992">
    <property type="entry name" value="ABM"/>
    <property type="match status" value="1"/>
</dbReference>
<dbReference type="PANTHER" id="PTHR40057">
    <property type="entry name" value="SLR1162 PROTEIN"/>
    <property type="match status" value="1"/>
</dbReference>
<sequence length="191" mass="22047">MAEQKYARSDIPVTISVIRKAKPGSEEQLEECISGIVEAAMKFPGHLGTSVFRSVSPDEHEYRIVYKFDHLSHLRQWEESEEQLKWSTRMLAFQQQEPETQVTSGLEAWFTVPGQQKSAPPRYKTALLTWLAAFPILTILYLLFGSFLTSLHFVLRALLLTAILIALLNWIVMPLLTRLFIGWLYPKRRQI</sequence>
<dbReference type="EMBL" id="ADVG01000003">
    <property type="protein sequence ID" value="EFH84391.1"/>
    <property type="molecule type" value="Genomic_DNA"/>
</dbReference>
<dbReference type="Gene3D" id="3.30.70.100">
    <property type="match status" value="1"/>
</dbReference>
<keyword evidence="4" id="KW-1185">Reference proteome</keyword>
<gene>
    <name evidence="3" type="ORF">Krac_5423</name>
</gene>
<keyword evidence="3" id="KW-0560">Oxidoreductase</keyword>
<feature type="transmembrane region" description="Helical" evidence="1">
    <location>
        <begin position="153"/>
        <end position="181"/>
    </location>
</feature>
<dbReference type="InParanoid" id="D6TW08"/>
<evidence type="ECO:0000313" key="3">
    <source>
        <dbReference type="EMBL" id="EFH84391.1"/>
    </source>
</evidence>
<dbReference type="GO" id="GO:0004497">
    <property type="term" value="F:monooxygenase activity"/>
    <property type="evidence" value="ECO:0007669"/>
    <property type="project" value="UniProtKB-KW"/>
</dbReference>
<dbReference type="InterPro" id="IPR038762">
    <property type="entry name" value="ABM_predict"/>
</dbReference>
<evidence type="ECO:0000259" key="2">
    <source>
        <dbReference type="Pfam" id="PF03992"/>
    </source>
</evidence>
<organism evidence="3 4">
    <name type="scientific">Ktedonobacter racemifer DSM 44963</name>
    <dbReference type="NCBI Taxonomy" id="485913"/>
    <lineage>
        <taxon>Bacteria</taxon>
        <taxon>Bacillati</taxon>
        <taxon>Chloroflexota</taxon>
        <taxon>Ktedonobacteria</taxon>
        <taxon>Ktedonobacterales</taxon>
        <taxon>Ktedonobacteraceae</taxon>
        <taxon>Ktedonobacter</taxon>
    </lineage>
</organism>
<proteinExistence type="predicted"/>
<keyword evidence="1" id="KW-1133">Transmembrane helix</keyword>
<reference evidence="3 4" key="1">
    <citation type="journal article" date="2011" name="Stand. Genomic Sci.">
        <title>Non-contiguous finished genome sequence and contextual data of the filamentous soil bacterium Ktedonobacter racemifer type strain (SOSP1-21).</title>
        <authorList>
            <person name="Chang Y.J."/>
            <person name="Land M."/>
            <person name="Hauser L."/>
            <person name="Chertkov O."/>
            <person name="Del Rio T.G."/>
            <person name="Nolan M."/>
            <person name="Copeland A."/>
            <person name="Tice H."/>
            <person name="Cheng J.F."/>
            <person name="Lucas S."/>
            <person name="Han C."/>
            <person name="Goodwin L."/>
            <person name="Pitluck S."/>
            <person name="Ivanova N."/>
            <person name="Ovchinikova G."/>
            <person name="Pati A."/>
            <person name="Chen A."/>
            <person name="Palaniappan K."/>
            <person name="Mavromatis K."/>
            <person name="Liolios K."/>
            <person name="Brettin T."/>
            <person name="Fiebig A."/>
            <person name="Rohde M."/>
            <person name="Abt B."/>
            <person name="Goker M."/>
            <person name="Detter J.C."/>
            <person name="Woyke T."/>
            <person name="Bristow J."/>
            <person name="Eisen J.A."/>
            <person name="Markowitz V."/>
            <person name="Hugenholtz P."/>
            <person name="Kyrpides N.C."/>
            <person name="Klenk H.P."/>
            <person name="Lapidus A."/>
        </authorList>
    </citation>
    <scope>NUCLEOTIDE SEQUENCE [LARGE SCALE GENOMIC DNA]</scope>
    <source>
        <strain evidence="4">DSM 44963</strain>
    </source>
</reference>
<dbReference type="RefSeq" id="WP_007915874.1">
    <property type="nucleotide sequence ID" value="NZ_ADVG01000003.1"/>
</dbReference>
<keyword evidence="3" id="KW-0503">Monooxygenase</keyword>